<dbReference type="OrthoDB" id="2163491at2759"/>
<protein>
    <recommendedName>
        <fullName evidence="3">Fe2OG dioxygenase domain-containing protein</fullName>
    </recommendedName>
</protein>
<dbReference type="InterPro" id="IPR037151">
    <property type="entry name" value="AlkB-like_sf"/>
</dbReference>
<dbReference type="PANTHER" id="PTHR31573">
    <property type="entry name" value="ALPHA-KETOGLUTARATE-DEPENDENT DIOXYGENASE ALKB HOMOLOG 2"/>
    <property type="match status" value="1"/>
</dbReference>
<feature type="binding site" evidence="1">
    <location>
        <position position="621"/>
    </location>
    <ligand>
        <name>2-oxoglutarate</name>
        <dbReference type="ChEBI" id="CHEBI:16810"/>
    </ligand>
</feature>
<evidence type="ECO:0000313" key="4">
    <source>
        <dbReference type="EMBL" id="CAF9939844.1"/>
    </source>
</evidence>
<dbReference type="Gene3D" id="2.60.120.590">
    <property type="entry name" value="Alpha-ketoglutarate-dependent dioxygenase AlkB-like"/>
    <property type="match status" value="1"/>
</dbReference>
<evidence type="ECO:0000313" key="5">
    <source>
        <dbReference type="Proteomes" id="UP000664534"/>
    </source>
</evidence>
<evidence type="ECO:0000256" key="1">
    <source>
        <dbReference type="PIRSR" id="PIRSR632852-1"/>
    </source>
</evidence>
<dbReference type="GO" id="GO:0035516">
    <property type="term" value="F:broad specificity oxidative DNA demethylase activity"/>
    <property type="evidence" value="ECO:0007669"/>
    <property type="project" value="TreeGrafter"/>
</dbReference>
<feature type="compositionally biased region" description="Basic residues" evidence="2">
    <location>
        <begin position="138"/>
        <end position="155"/>
    </location>
</feature>
<dbReference type="InterPro" id="IPR032852">
    <property type="entry name" value="ALKBH2"/>
</dbReference>
<organism evidence="4 5">
    <name type="scientific">Imshaugia aleurites</name>
    <dbReference type="NCBI Taxonomy" id="172621"/>
    <lineage>
        <taxon>Eukaryota</taxon>
        <taxon>Fungi</taxon>
        <taxon>Dikarya</taxon>
        <taxon>Ascomycota</taxon>
        <taxon>Pezizomycotina</taxon>
        <taxon>Lecanoromycetes</taxon>
        <taxon>OSLEUM clade</taxon>
        <taxon>Lecanoromycetidae</taxon>
        <taxon>Lecanorales</taxon>
        <taxon>Lecanorineae</taxon>
        <taxon>Parmeliaceae</taxon>
        <taxon>Imshaugia</taxon>
    </lineage>
</organism>
<dbReference type="GO" id="GO:0051747">
    <property type="term" value="F:cytosine C-5 DNA demethylase activity"/>
    <property type="evidence" value="ECO:0007669"/>
    <property type="project" value="TreeGrafter"/>
</dbReference>
<feature type="compositionally biased region" description="Low complexity" evidence="2">
    <location>
        <begin position="80"/>
        <end position="93"/>
    </location>
</feature>
<dbReference type="PROSITE" id="PS51471">
    <property type="entry name" value="FE2OG_OXY"/>
    <property type="match status" value="1"/>
</dbReference>
<dbReference type="InterPro" id="IPR005123">
    <property type="entry name" value="Oxoglu/Fe-dep_dioxygenase_dom"/>
</dbReference>
<sequence>MSSTGRIGEDVSSQQSRRPTRERKQAQHFGHSQQSEDLEELIEAANPGKIAPAVRKGGKRASGKPSLLVTLPLPAPTVPQAPLLPSAPSASAPKIKVEDDSEAQSGPSSLVSKKRSAALIADNDDSELFTPTSSKGPAPKKQRVQPATRKPRAAPRAKVAVKSEVDERPEPRGQPEVWAEERPALCEALPYFNAWESSSFHWGGHVYGLLVDNDNERGYMDEKTVITRTSGGVKINTKTGKMEQMVDQSSTSTKFTVFLNNKERRVPIILIVGAKNEHCPTRVPHRFNVMGLFHVTDAWAERVNGVTVCRVRYEMIDLKAPSWWGVKGSPLPPRKPDYRTKVPAQTCSACGTTSKQRYAVGWMCANEACTSFSHINGEALNKVPAYNPVFLAERTKWPAKILPPMPFKPAPPAGLSNPEMSTSHSAWKGMVCQICGRCNSRTHWDEWKCETDGCTYEIPIHHTIHKASALAPQHAFEAEGHAISFNKWESPVVCKEDFIGYWRKETYELSPGNFISHYHANLVINRQPGGADEMLEALQGARMGMMRHPLEHSPVEGVSLTRHFGTNFGLPYNFIASPDTQAFSQAPAAIMDALNRLTWAGKDAVKDGSYRPFNELLCLGYMEDQRIKFHDDGEKDLGPDIASISLGGAAKMEFRMKGKYWIAKGLTAQTYDPNLPVRPGSQAWELRTAANELYQAGRMDEYKAAKAELFRALKNDKRKHGPSVLTLELRHGDMVVMHGEEIQLVFEHGVVPKGKLRFGLTGRYIKPENIPVEEHWKGDFTIAPDKVYDGDMALFKAEERRRKEEAGDDSDSVSDSEADEED</sequence>
<feature type="domain" description="Fe2OG dioxygenase" evidence="3">
    <location>
        <begin position="612"/>
        <end position="766"/>
    </location>
</feature>
<dbReference type="Pfam" id="PF13532">
    <property type="entry name" value="2OG-FeII_Oxy_2"/>
    <property type="match status" value="1"/>
</dbReference>
<feature type="compositionally biased region" description="Acidic residues" evidence="2">
    <location>
        <begin position="806"/>
        <end position="822"/>
    </location>
</feature>
<dbReference type="InterPro" id="IPR027450">
    <property type="entry name" value="AlkB-like"/>
</dbReference>
<proteinExistence type="predicted"/>
<feature type="region of interest" description="Disordered" evidence="2">
    <location>
        <begin position="1"/>
        <end position="175"/>
    </location>
</feature>
<evidence type="ECO:0000259" key="3">
    <source>
        <dbReference type="PROSITE" id="PS51471"/>
    </source>
</evidence>
<comment type="caution">
    <text evidence="4">The sequence shown here is derived from an EMBL/GenBank/DDBJ whole genome shotgun (WGS) entry which is preliminary data.</text>
</comment>
<dbReference type="AlphaFoldDB" id="A0A8H3PGK1"/>
<feature type="region of interest" description="Disordered" evidence="2">
    <location>
        <begin position="799"/>
        <end position="822"/>
    </location>
</feature>
<accession>A0A8H3PGK1</accession>
<feature type="binding site" evidence="1">
    <location>
        <position position="630"/>
    </location>
    <ligand>
        <name>2-oxoglutarate</name>
        <dbReference type="ChEBI" id="CHEBI:16810"/>
    </ligand>
</feature>
<dbReference type="EMBL" id="CAJPDT010000124">
    <property type="protein sequence ID" value="CAF9939844.1"/>
    <property type="molecule type" value="Genomic_DNA"/>
</dbReference>
<dbReference type="GO" id="GO:0008198">
    <property type="term" value="F:ferrous iron binding"/>
    <property type="evidence" value="ECO:0007669"/>
    <property type="project" value="TreeGrafter"/>
</dbReference>
<dbReference type="Proteomes" id="UP000664534">
    <property type="component" value="Unassembled WGS sequence"/>
</dbReference>
<feature type="compositionally biased region" description="Basic and acidic residues" evidence="2">
    <location>
        <begin position="161"/>
        <end position="175"/>
    </location>
</feature>
<dbReference type="PANTHER" id="PTHR31573:SF4">
    <property type="entry name" value="FE2OG DIOXYGENASE DOMAIN-CONTAINING PROTEIN"/>
    <property type="match status" value="1"/>
</dbReference>
<reference evidence="4" key="1">
    <citation type="submission" date="2021-03" db="EMBL/GenBank/DDBJ databases">
        <authorList>
            <person name="Tagirdzhanova G."/>
        </authorList>
    </citation>
    <scope>NUCLEOTIDE SEQUENCE</scope>
</reference>
<evidence type="ECO:0000256" key="2">
    <source>
        <dbReference type="SAM" id="MobiDB-lite"/>
    </source>
</evidence>
<feature type="compositionally biased region" description="Polar residues" evidence="2">
    <location>
        <begin position="1"/>
        <end position="17"/>
    </location>
</feature>
<keyword evidence="5" id="KW-1185">Reference proteome</keyword>
<name>A0A8H3PGK1_9LECA</name>
<dbReference type="GO" id="GO:0006307">
    <property type="term" value="P:DNA alkylation repair"/>
    <property type="evidence" value="ECO:0007669"/>
    <property type="project" value="TreeGrafter"/>
</dbReference>
<dbReference type="SUPFAM" id="SSF51197">
    <property type="entry name" value="Clavaminate synthase-like"/>
    <property type="match status" value="1"/>
</dbReference>
<gene>
    <name evidence="4" type="ORF">IMSHALPRED_001653</name>
</gene>